<dbReference type="Pfam" id="PF06962">
    <property type="entry name" value="rRNA_methylase"/>
    <property type="match status" value="1"/>
</dbReference>
<dbReference type="RefSeq" id="WP_188367275.1">
    <property type="nucleotide sequence ID" value="NZ_BMDT01000003.1"/>
</dbReference>
<dbReference type="PANTHER" id="PTHR35276:SF1">
    <property type="entry name" value="TRNA (MNM(5)S(2)U34)-METHYLTRANSFERASE, CHLOROPLASTIC"/>
    <property type="match status" value="1"/>
</dbReference>
<dbReference type="Proteomes" id="UP000622610">
    <property type="component" value="Unassembled WGS sequence"/>
</dbReference>
<reference evidence="1" key="2">
    <citation type="submission" date="2020-09" db="EMBL/GenBank/DDBJ databases">
        <authorList>
            <person name="Sun Q."/>
            <person name="Sedlacek I."/>
        </authorList>
    </citation>
    <scope>NUCLEOTIDE SEQUENCE</scope>
    <source>
        <strain evidence="1">CCM 8433</strain>
    </source>
</reference>
<dbReference type="SUPFAM" id="SSF53335">
    <property type="entry name" value="S-adenosyl-L-methionine-dependent methyltransferases"/>
    <property type="match status" value="1"/>
</dbReference>
<protein>
    <submittedName>
        <fullName evidence="1">rRNA methyltransferase</fullName>
    </submittedName>
</protein>
<proteinExistence type="predicted"/>
<dbReference type="PANTHER" id="PTHR35276">
    <property type="entry name" value="S-ADENOSYL-L-METHIONINE-DEPENDENT METHYLTRANSFERASES SUPERFAMILY PROTEIN"/>
    <property type="match status" value="1"/>
</dbReference>
<keyword evidence="2" id="KW-1185">Reference proteome</keyword>
<accession>A0A917JDW2</accession>
<name>A0A917JDW2_9ENTE</name>
<evidence type="ECO:0000313" key="2">
    <source>
        <dbReference type="Proteomes" id="UP000622610"/>
    </source>
</evidence>
<keyword evidence="1" id="KW-0489">Methyltransferase</keyword>
<dbReference type="Gene3D" id="3.40.50.150">
    <property type="entry name" value="Vaccinia Virus protein VP39"/>
    <property type="match status" value="1"/>
</dbReference>
<comment type="caution">
    <text evidence="1">The sequence shown here is derived from an EMBL/GenBank/DDBJ whole genome shotgun (WGS) entry which is preliminary data.</text>
</comment>
<organism evidence="1 2">
    <name type="scientific">Enterococcus alcedinis</name>
    <dbReference type="NCBI Taxonomy" id="1274384"/>
    <lineage>
        <taxon>Bacteria</taxon>
        <taxon>Bacillati</taxon>
        <taxon>Bacillota</taxon>
        <taxon>Bacilli</taxon>
        <taxon>Lactobacillales</taxon>
        <taxon>Enterococcaceae</taxon>
        <taxon>Enterococcus</taxon>
    </lineage>
</organism>
<evidence type="ECO:0000313" key="1">
    <source>
        <dbReference type="EMBL" id="GGI65440.1"/>
    </source>
</evidence>
<gene>
    <name evidence="1" type="ORF">GCM10011482_10940</name>
</gene>
<keyword evidence="1" id="KW-0808">Transferase</keyword>
<dbReference type="InterPro" id="IPR010719">
    <property type="entry name" value="MnmM_MeTrfase"/>
</dbReference>
<dbReference type="AlphaFoldDB" id="A0A917JDW2"/>
<reference evidence="1" key="1">
    <citation type="journal article" date="2014" name="Int. J. Syst. Evol. Microbiol.">
        <title>Complete genome sequence of Corynebacterium casei LMG S-19264T (=DSM 44701T), isolated from a smear-ripened cheese.</title>
        <authorList>
            <consortium name="US DOE Joint Genome Institute (JGI-PGF)"/>
            <person name="Walter F."/>
            <person name="Albersmeier A."/>
            <person name="Kalinowski J."/>
            <person name="Ruckert C."/>
        </authorList>
    </citation>
    <scope>NUCLEOTIDE SEQUENCE</scope>
    <source>
        <strain evidence="1">CCM 8433</strain>
    </source>
</reference>
<dbReference type="GO" id="GO:0008168">
    <property type="term" value="F:methyltransferase activity"/>
    <property type="evidence" value="ECO:0007669"/>
    <property type="project" value="UniProtKB-KW"/>
</dbReference>
<dbReference type="EMBL" id="BMDT01000003">
    <property type="protein sequence ID" value="GGI65440.1"/>
    <property type="molecule type" value="Genomic_DNA"/>
</dbReference>
<dbReference type="GO" id="GO:0032259">
    <property type="term" value="P:methylation"/>
    <property type="evidence" value="ECO:0007669"/>
    <property type="project" value="UniProtKB-KW"/>
</dbReference>
<dbReference type="InterPro" id="IPR029063">
    <property type="entry name" value="SAM-dependent_MTases_sf"/>
</dbReference>
<sequence length="187" mass="21063">MLKTALHFSRQLLQEVLQPGDTAVDATMGNGHDTLFMAECVGKTGFVYAFDIQAQAIENTKARLTDTPFEQRVQLIFDGHQNLALYLPKETTIKAAIFNLGYLPKSDKSVITLPNTTKKALDALLERLAPKGRIVLVAYYGHEGGEEELLTVRNYCEQLPQEAYNVLNYQFINQKNQPPILFCIEKK</sequence>